<evidence type="ECO:0000313" key="2">
    <source>
        <dbReference type="Proteomes" id="UP000789342"/>
    </source>
</evidence>
<feature type="non-terminal residue" evidence="1">
    <location>
        <position position="1"/>
    </location>
</feature>
<dbReference type="AlphaFoldDB" id="A0A9N9IG83"/>
<dbReference type="Proteomes" id="UP000789342">
    <property type="component" value="Unassembled WGS sequence"/>
</dbReference>
<gene>
    <name evidence="1" type="ORF">AMORRO_LOCUS14263</name>
</gene>
<protein>
    <submittedName>
        <fullName evidence="1">4463_t:CDS:1</fullName>
    </submittedName>
</protein>
<dbReference type="EMBL" id="CAJVPV010027538">
    <property type="protein sequence ID" value="CAG8734340.1"/>
    <property type="molecule type" value="Genomic_DNA"/>
</dbReference>
<accession>A0A9N9IG83</accession>
<sequence length="42" mass="4956">YVELTRLVKLYSKIALFTKTVLLTVTRRANIRITYILLDELT</sequence>
<keyword evidence="2" id="KW-1185">Reference proteome</keyword>
<evidence type="ECO:0000313" key="1">
    <source>
        <dbReference type="EMBL" id="CAG8734340.1"/>
    </source>
</evidence>
<feature type="non-terminal residue" evidence="1">
    <location>
        <position position="42"/>
    </location>
</feature>
<organism evidence="1 2">
    <name type="scientific">Acaulospora morrowiae</name>
    <dbReference type="NCBI Taxonomy" id="94023"/>
    <lineage>
        <taxon>Eukaryota</taxon>
        <taxon>Fungi</taxon>
        <taxon>Fungi incertae sedis</taxon>
        <taxon>Mucoromycota</taxon>
        <taxon>Glomeromycotina</taxon>
        <taxon>Glomeromycetes</taxon>
        <taxon>Diversisporales</taxon>
        <taxon>Acaulosporaceae</taxon>
        <taxon>Acaulospora</taxon>
    </lineage>
</organism>
<reference evidence="1" key="1">
    <citation type="submission" date="2021-06" db="EMBL/GenBank/DDBJ databases">
        <authorList>
            <person name="Kallberg Y."/>
            <person name="Tangrot J."/>
            <person name="Rosling A."/>
        </authorList>
    </citation>
    <scope>NUCLEOTIDE SEQUENCE</scope>
    <source>
        <strain evidence="1">CL551</strain>
    </source>
</reference>
<comment type="caution">
    <text evidence="1">The sequence shown here is derived from an EMBL/GenBank/DDBJ whole genome shotgun (WGS) entry which is preliminary data.</text>
</comment>
<proteinExistence type="predicted"/>
<name>A0A9N9IG83_9GLOM</name>